<dbReference type="InterPro" id="IPR046373">
    <property type="entry name" value="Acyl-CoA_Oxase/DH_mid-dom_sf"/>
</dbReference>
<dbReference type="Pfam" id="PF02770">
    <property type="entry name" value="Acyl-CoA_dh_M"/>
    <property type="match status" value="1"/>
</dbReference>
<evidence type="ECO:0000313" key="11">
    <source>
        <dbReference type="Proteomes" id="UP000316624"/>
    </source>
</evidence>
<dbReference type="RefSeq" id="WP_158636687.1">
    <property type="nucleotide sequence ID" value="NZ_JACIIY010000028.1"/>
</dbReference>
<dbReference type="InterPro" id="IPR009075">
    <property type="entry name" value="AcylCo_DH/oxidase_C"/>
</dbReference>
<dbReference type="SUPFAM" id="SSF56645">
    <property type="entry name" value="Acyl-CoA dehydrogenase NM domain-like"/>
    <property type="match status" value="1"/>
</dbReference>
<feature type="domain" description="Acyl-CoA dehydrogenase/oxidase N-terminal" evidence="9">
    <location>
        <begin position="6"/>
        <end position="116"/>
    </location>
</feature>
<dbReference type="InterPro" id="IPR037069">
    <property type="entry name" value="AcylCoA_DH/ox_N_sf"/>
</dbReference>
<name>A0A562K870_SPHWJ</name>
<reference evidence="10 11" key="1">
    <citation type="journal article" date="2015" name="Stand. Genomic Sci.">
        <title>Genomic Encyclopedia of Bacterial and Archaeal Type Strains, Phase III: the genomes of soil and plant-associated and newly described type strains.</title>
        <authorList>
            <person name="Whitman W.B."/>
            <person name="Woyke T."/>
            <person name="Klenk H.P."/>
            <person name="Zhou Y."/>
            <person name="Lilburn T.G."/>
            <person name="Beck B.J."/>
            <person name="De Vos P."/>
            <person name="Vandamme P."/>
            <person name="Eisen J.A."/>
            <person name="Garrity G."/>
            <person name="Hugenholtz P."/>
            <person name="Kyrpides N.C."/>
        </authorList>
    </citation>
    <scope>NUCLEOTIDE SEQUENCE [LARGE SCALE GENOMIC DNA]</scope>
    <source>
        <strain evidence="10 11">CGMCC 1.7748</strain>
    </source>
</reference>
<comment type="caution">
    <text evidence="10">The sequence shown here is derived from an EMBL/GenBank/DDBJ whole genome shotgun (WGS) entry which is preliminary data.</text>
</comment>
<dbReference type="InterPro" id="IPR009100">
    <property type="entry name" value="AcylCoA_DH/oxidase_NM_dom_sf"/>
</dbReference>
<dbReference type="Pfam" id="PF00441">
    <property type="entry name" value="Acyl-CoA_dh_1"/>
    <property type="match status" value="1"/>
</dbReference>
<dbReference type="InterPro" id="IPR036250">
    <property type="entry name" value="AcylCo_DH-like_C"/>
</dbReference>
<dbReference type="GO" id="GO:0050660">
    <property type="term" value="F:flavin adenine dinucleotide binding"/>
    <property type="evidence" value="ECO:0007669"/>
    <property type="project" value="InterPro"/>
</dbReference>
<evidence type="ECO:0000313" key="10">
    <source>
        <dbReference type="EMBL" id="TWH91434.1"/>
    </source>
</evidence>
<proteinExistence type="inferred from homology"/>
<comment type="similarity">
    <text evidence="2 6">Belongs to the acyl-CoA dehydrogenase family.</text>
</comment>
<gene>
    <name evidence="10" type="ORF">IQ35_03248</name>
</gene>
<dbReference type="EMBL" id="VLKK01000016">
    <property type="protein sequence ID" value="TWH91434.1"/>
    <property type="molecule type" value="Genomic_DNA"/>
</dbReference>
<evidence type="ECO:0000256" key="3">
    <source>
        <dbReference type="ARBA" id="ARBA00022630"/>
    </source>
</evidence>
<evidence type="ECO:0000256" key="4">
    <source>
        <dbReference type="ARBA" id="ARBA00022827"/>
    </source>
</evidence>
<dbReference type="Gene3D" id="1.10.540.10">
    <property type="entry name" value="Acyl-CoA dehydrogenase/oxidase, N-terminal domain"/>
    <property type="match status" value="1"/>
</dbReference>
<keyword evidence="4 6" id="KW-0274">FAD</keyword>
<dbReference type="Proteomes" id="UP000316624">
    <property type="component" value="Unassembled WGS sequence"/>
</dbReference>
<dbReference type="Gene3D" id="1.20.140.10">
    <property type="entry name" value="Butyryl-CoA Dehydrogenase, subunit A, domain 3"/>
    <property type="match status" value="1"/>
</dbReference>
<evidence type="ECO:0000256" key="5">
    <source>
        <dbReference type="ARBA" id="ARBA00023002"/>
    </source>
</evidence>
<keyword evidence="5 6" id="KW-0560">Oxidoreductase</keyword>
<feature type="domain" description="Acyl-CoA dehydrogenase/oxidase C-terminal" evidence="7">
    <location>
        <begin position="234"/>
        <end position="372"/>
    </location>
</feature>
<dbReference type="Pfam" id="PF02771">
    <property type="entry name" value="Acyl-CoA_dh_N"/>
    <property type="match status" value="1"/>
</dbReference>
<keyword evidence="11" id="KW-1185">Reference proteome</keyword>
<dbReference type="GO" id="GO:0003995">
    <property type="term" value="F:acyl-CoA dehydrogenase activity"/>
    <property type="evidence" value="ECO:0007669"/>
    <property type="project" value="TreeGrafter"/>
</dbReference>
<evidence type="ECO:0000256" key="1">
    <source>
        <dbReference type="ARBA" id="ARBA00001974"/>
    </source>
</evidence>
<dbReference type="AlphaFoldDB" id="A0A562K870"/>
<dbReference type="InterPro" id="IPR006091">
    <property type="entry name" value="Acyl-CoA_Oxase/DH_mid-dom"/>
</dbReference>
<dbReference type="InterPro" id="IPR013786">
    <property type="entry name" value="AcylCoA_DH/ox_N"/>
</dbReference>
<sequence>MDFTLNDEQQLLKDSVDRFIEKEYDFESRRRLVAGTGLSEAHWALFAEMGWLMAGLPEDHGGIGGGIMENAIICEAFGKGLVLEPFLPIAVLAAQVLIAANGRHAHELLPKLAAGDARPVLAHAEADAFGELAWVETRAERRGSCWAINGRKMLVAGAPFASHFLVSARVSGLPGDEEGLCLFVLSPAAQGIKRTDVRLSDNSWASELVLTDVTVEADALMGREGEAFPILAQAYAHATIGLAAEAVGAMERLLWITRDYLNTRVQFGKPIGNFQALQHRMADMLIEVEMSRSQLFRAMAHLSAVSSERDQAISSLKVQIGRSAKFVGGNAIQLHGGIGITEEYSVGHYFKRLTMIDNAFGTVGVHLDRMAKLKRAA</sequence>
<evidence type="ECO:0000259" key="9">
    <source>
        <dbReference type="Pfam" id="PF02771"/>
    </source>
</evidence>
<evidence type="ECO:0000256" key="6">
    <source>
        <dbReference type="RuleBase" id="RU362125"/>
    </source>
</evidence>
<feature type="domain" description="Acyl-CoA oxidase/dehydrogenase middle" evidence="8">
    <location>
        <begin position="125"/>
        <end position="213"/>
    </location>
</feature>
<evidence type="ECO:0000259" key="7">
    <source>
        <dbReference type="Pfam" id="PF00441"/>
    </source>
</evidence>
<dbReference type="SUPFAM" id="SSF47203">
    <property type="entry name" value="Acyl-CoA dehydrogenase C-terminal domain-like"/>
    <property type="match status" value="1"/>
</dbReference>
<accession>A0A562K870</accession>
<evidence type="ECO:0000259" key="8">
    <source>
        <dbReference type="Pfam" id="PF02770"/>
    </source>
</evidence>
<protein>
    <recommendedName>
        <fullName evidence="12">Alkylation response protein AidB-like acyl-CoA dehydrogenase</fullName>
    </recommendedName>
</protein>
<organism evidence="10 11">
    <name type="scientific">Sphingobium wenxiniae (strain DSM 21828 / CGMCC 1.7748 / JZ-1)</name>
    <dbReference type="NCBI Taxonomy" id="595605"/>
    <lineage>
        <taxon>Bacteria</taxon>
        <taxon>Pseudomonadati</taxon>
        <taxon>Pseudomonadota</taxon>
        <taxon>Alphaproteobacteria</taxon>
        <taxon>Sphingomonadales</taxon>
        <taxon>Sphingomonadaceae</taxon>
        <taxon>Sphingobium</taxon>
    </lineage>
</organism>
<evidence type="ECO:0008006" key="12">
    <source>
        <dbReference type="Google" id="ProtNLM"/>
    </source>
</evidence>
<dbReference type="Gene3D" id="2.40.110.10">
    <property type="entry name" value="Butyryl-CoA Dehydrogenase, subunit A, domain 2"/>
    <property type="match status" value="1"/>
</dbReference>
<evidence type="ECO:0000256" key="2">
    <source>
        <dbReference type="ARBA" id="ARBA00009347"/>
    </source>
</evidence>
<dbReference type="CDD" id="cd00567">
    <property type="entry name" value="ACAD"/>
    <property type="match status" value="1"/>
</dbReference>
<dbReference type="PANTHER" id="PTHR43884">
    <property type="entry name" value="ACYL-COA DEHYDROGENASE"/>
    <property type="match status" value="1"/>
</dbReference>
<keyword evidence="3 6" id="KW-0285">Flavoprotein</keyword>
<dbReference type="PANTHER" id="PTHR43884:SF20">
    <property type="entry name" value="ACYL-COA DEHYDROGENASE FADE28"/>
    <property type="match status" value="1"/>
</dbReference>
<comment type="cofactor">
    <cofactor evidence="1 6">
        <name>FAD</name>
        <dbReference type="ChEBI" id="CHEBI:57692"/>
    </cofactor>
</comment>